<dbReference type="Gene3D" id="1.10.10.1320">
    <property type="entry name" value="Anti-sigma factor, zinc-finger domain"/>
    <property type="match status" value="1"/>
</dbReference>
<dbReference type="AlphaFoldDB" id="A0A9Y2IKW3"/>
<dbReference type="Proteomes" id="UP001236014">
    <property type="component" value="Chromosome"/>
</dbReference>
<proteinExistence type="predicted"/>
<dbReference type="KEGG" id="acab:QRX50_14140"/>
<feature type="transmembrane region" description="Helical" evidence="3">
    <location>
        <begin position="177"/>
        <end position="197"/>
    </location>
</feature>
<dbReference type="EMBL" id="CP127294">
    <property type="protein sequence ID" value="WIX81809.1"/>
    <property type="molecule type" value="Genomic_DNA"/>
</dbReference>
<keyword evidence="3" id="KW-1133">Transmembrane helix</keyword>
<keyword evidence="2" id="KW-0804">Transcription</keyword>
<keyword evidence="6" id="KW-1185">Reference proteome</keyword>
<reference evidence="5 6" key="1">
    <citation type="submission" date="2023-06" db="EMBL/GenBank/DDBJ databases">
        <authorList>
            <person name="Oyuntsetseg B."/>
            <person name="Kim S.B."/>
        </authorList>
    </citation>
    <scope>NUCLEOTIDE SEQUENCE [LARGE SCALE GENOMIC DNA]</scope>
    <source>
        <strain evidence="5 6">2-15</strain>
    </source>
</reference>
<dbReference type="Pfam" id="PF13490">
    <property type="entry name" value="zf-HC2"/>
    <property type="match status" value="1"/>
</dbReference>
<feature type="transmembrane region" description="Helical" evidence="3">
    <location>
        <begin position="79"/>
        <end position="101"/>
    </location>
</feature>
<protein>
    <submittedName>
        <fullName evidence="5">Zf-HC2 domain-containing protein</fullName>
    </submittedName>
</protein>
<keyword evidence="3" id="KW-0812">Transmembrane</keyword>
<evidence type="ECO:0000256" key="2">
    <source>
        <dbReference type="ARBA" id="ARBA00023163"/>
    </source>
</evidence>
<feature type="transmembrane region" description="Helical" evidence="3">
    <location>
        <begin position="204"/>
        <end position="226"/>
    </location>
</feature>
<evidence type="ECO:0000313" key="5">
    <source>
        <dbReference type="EMBL" id="WIX81809.1"/>
    </source>
</evidence>
<feature type="domain" description="Putative zinc-finger" evidence="4">
    <location>
        <begin position="7"/>
        <end position="37"/>
    </location>
</feature>
<gene>
    <name evidence="5" type="ORF">QRX50_14140</name>
</gene>
<organism evidence="5 6">
    <name type="scientific">Amycolatopsis carbonis</name>
    <dbReference type="NCBI Taxonomy" id="715471"/>
    <lineage>
        <taxon>Bacteria</taxon>
        <taxon>Bacillati</taxon>
        <taxon>Actinomycetota</taxon>
        <taxon>Actinomycetes</taxon>
        <taxon>Pseudonocardiales</taxon>
        <taxon>Pseudonocardiaceae</taxon>
        <taxon>Amycolatopsis</taxon>
    </lineage>
</organism>
<evidence type="ECO:0000256" key="3">
    <source>
        <dbReference type="SAM" id="Phobius"/>
    </source>
</evidence>
<dbReference type="InterPro" id="IPR041916">
    <property type="entry name" value="Anti_sigma_zinc_sf"/>
</dbReference>
<name>A0A9Y2IKW3_9PSEU</name>
<feature type="transmembrane region" description="Helical" evidence="3">
    <location>
        <begin position="150"/>
        <end position="171"/>
    </location>
</feature>
<accession>A0A9Y2IKW3</accession>
<evidence type="ECO:0000259" key="4">
    <source>
        <dbReference type="Pfam" id="PF13490"/>
    </source>
</evidence>
<dbReference type="InterPro" id="IPR027383">
    <property type="entry name" value="Znf_put"/>
</dbReference>
<sequence length="260" mass="27288">MKHVSDRLLTGYLEGGALPGDEEWAAEAHLETCAVCRARLAQLSTSDSMLTAVWTGLQPQLTAKPQPVPSRLKVGFRGWVTPVMLPWLVMTVLVAVVAVLLDRGFQNNLSFVPVFAPVLPVLGVAASWSRGLDPAFEVIAASPRAGLDLVLRRTTAVLVAVIPVLLVAGWLTGTSLGLALVPSLAFTTGTLALGALVGVSRAAMVLVAAWLAVLLLPAVAWGSSFALRPGSLPVWGGIFALTAVVVVLRRSAFARLSAHH</sequence>
<keyword evidence="1" id="KW-0805">Transcription regulation</keyword>
<feature type="transmembrane region" description="Helical" evidence="3">
    <location>
        <begin position="232"/>
        <end position="248"/>
    </location>
</feature>
<feature type="transmembrane region" description="Helical" evidence="3">
    <location>
        <begin position="107"/>
        <end position="129"/>
    </location>
</feature>
<evidence type="ECO:0000256" key="1">
    <source>
        <dbReference type="ARBA" id="ARBA00023015"/>
    </source>
</evidence>
<evidence type="ECO:0000313" key="6">
    <source>
        <dbReference type="Proteomes" id="UP001236014"/>
    </source>
</evidence>
<dbReference type="RefSeq" id="WP_285972391.1">
    <property type="nucleotide sequence ID" value="NZ_CP127294.1"/>
</dbReference>
<keyword evidence="3" id="KW-0472">Membrane</keyword>